<dbReference type="InterPro" id="IPR036188">
    <property type="entry name" value="FAD/NAD-bd_sf"/>
</dbReference>
<proteinExistence type="inferred from homology"/>
<dbReference type="InterPro" id="IPR050097">
    <property type="entry name" value="Ferredoxin-NADP_redctase_2"/>
</dbReference>
<evidence type="ECO:0000256" key="4">
    <source>
        <dbReference type="SAM" id="SignalP"/>
    </source>
</evidence>
<dbReference type="GO" id="GO:0097237">
    <property type="term" value="P:cellular response to toxic substance"/>
    <property type="evidence" value="ECO:0007669"/>
    <property type="project" value="UniProtKB-ARBA"/>
</dbReference>
<reference evidence="6" key="2">
    <citation type="submission" date="2023-05" db="EMBL/GenBank/DDBJ databases">
        <authorList>
            <consortium name="Lawrence Berkeley National Laboratory"/>
            <person name="Steindorff A."/>
            <person name="Hensen N."/>
            <person name="Bonometti L."/>
            <person name="Westerberg I."/>
            <person name="Brannstrom I.O."/>
            <person name="Guillou S."/>
            <person name="Cros-Aarteil S."/>
            <person name="Calhoun S."/>
            <person name="Haridas S."/>
            <person name="Kuo A."/>
            <person name="Mondo S."/>
            <person name="Pangilinan J."/>
            <person name="Riley R."/>
            <person name="Labutti K."/>
            <person name="Andreopoulos B."/>
            <person name="Lipzen A."/>
            <person name="Chen C."/>
            <person name="Yanf M."/>
            <person name="Daum C."/>
            <person name="Ng V."/>
            <person name="Clum A."/>
            <person name="Ohm R."/>
            <person name="Martin F."/>
            <person name="Silar P."/>
            <person name="Natvig D."/>
            <person name="Lalanne C."/>
            <person name="Gautier V."/>
            <person name="Ament-Velasquez S.L."/>
            <person name="Kruys A."/>
            <person name="Hutchinson M.I."/>
            <person name="Powell A.J."/>
            <person name="Barry K."/>
            <person name="Miller A.N."/>
            <person name="Grigoriev I.V."/>
            <person name="Debuchy R."/>
            <person name="Gladieux P."/>
            <person name="Thoren M.H."/>
            <person name="Johannesson H."/>
        </authorList>
    </citation>
    <scope>NUCLEOTIDE SEQUENCE</scope>
    <source>
        <strain evidence="6">CBS 359.72</strain>
    </source>
</reference>
<comment type="similarity">
    <text evidence="1">Belongs to the class-II pyridine nucleotide-disulfide oxidoreductase family.</text>
</comment>
<keyword evidence="2" id="KW-0285">Flavoprotein</keyword>
<name>A0AAN7HP00_9PEZI</name>
<evidence type="ECO:0000313" key="7">
    <source>
        <dbReference type="Proteomes" id="UP001303647"/>
    </source>
</evidence>
<dbReference type="GO" id="GO:0016491">
    <property type="term" value="F:oxidoreductase activity"/>
    <property type="evidence" value="ECO:0007669"/>
    <property type="project" value="UniProtKB-KW"/>
</dbReference>
<keyword evidence="4" id="KW-0732">Signal</keyword>
<dbReference type="EMBL" id="MU857672">
    <property type="protein sequence ID" value="KAK4246544.1"/>
    <property type="molecule type" value="Genomic_DNA"/>
</dbReference>
<organism evidence="6 7">
    <name type="scientific">Corynascus novoguineensis</name>
    <dbReference type="NCBI Taxonomy" id="1126955"/>
    <lineage>
        <taxon>Eukaryota</taxon>
        <taxon>Fungi</taxon>
        <taxon>Dikarya</taxon>
        <taxon>Ascomycota</taxon>
        <taxon>Pezizomycotina</taxon>
        <taxon>Sordariomycetes</taxon>
        <taxon>Sordariomycetidae</taxon>
        <taxon>Sordariales</taxon>
        <taxon>Chaetomiaceae</taxon>
        <taxon>Corynascus</taxon>
    </lineage>
</organism>
<dbReference type="Gene3D" id="3.50.50.60">
    <property type="entry name" value="FAD/NAD(P)-binding domain"/>
    <property type="match status" value="2"/>
</dbReference>
<dbReference type="SUPFAM" id="SSF51905">
    <property type="entry name" value="FAD/NAD(P)-binding domain"/>
    <property type="match status" value="1"/>
</dbReference>
<sequence>MGPFFTLALTALAAVTNAAAIRQAPIEYDAIIVGGGPAGLSAASGLARVRRNILLIDSGEYRNAPTRHMHDVLGFDGVTPAYFRWAARQQINHYGTVTMTNGTVVRIDRGDDKKTRFVVSARNNNDNDSEDISYYVARKIVLATGLRDVLPETPGLRENWGNGIFWCPWCDGHEHADQRLGLLGSLDHVPSSVREVVTLNKDIIAFVNGTDTPEYRAITTESFKDWERYLQIHDVPVDNRTIAAIERLRNGTTGDEDPSLPTVPEHDLFRVNFTNGEFVERDAFLASFPSEQTSNVGEQLGVRLVDGRLFANQSAGLITNIPGVYAVGDANSDGTTNVPHALFTGKRVAVYLHVAIAREDGEAELSSADVSKRDLEPEARSLWDTVNGAPGDILYAGEFDQ</sequence>
<keyword evidence="7" id="KW-1185">Reference proteome</keyword>
<evidence type="ECO:0000256" key="1">
    <source>
        <dbReference type="ARBA" id="ARBA00009333"/>
    </source>
</evidence>
<dbReference type="Proteomes" id="UP001303647">
    <property type="component" value="Unassembled WGS sequence"/>
</dbReference>
<reference evidence="6" key="1">
    <citation type="journal article" date="2023" name="Mol. Phylogenet. Evol.">
        <title>Genome-scale phylogeny and comparative genomics of the fungal order Sordariales.</title>
        <authorList>
            <person name="Hensen N."/>
            <person name="Bonometti L."/>
            <person name="Westerberg I."/>
            <person name="Brannstrom I.O."/>
            <person name="Guillou S."/>
            <person name="Cros-Aarteil S."/>
            <person name="Calhoun S."/>
            <person name="Haridas S."/>
            <person name="Kuo A."/>
            <person name="Mondo S."/>
            <person name="Pangilinan J."/>
            <person name="Riley R."/>
            <person name="LaButti K."/>
            <person name="Andreopoulos B."/>
            <person name="Lipzen A."/>
            <person name="Chen C."/>
            <person name="Yan M."/>
            <person name="Daum C."/>
            <person name="Ng V."/>
            <person name="Clum A."/>
            <person name="Steindorff A."/>
            <person name="Ohm R.A."/>
            <person name="Martin F."/>
            <person name="Silar P."/>
            <person name="Natvig D.O."/>
            <person name="Lalanne C."/>
            <person name="Gautier V."/>
            <person name="Ament-Velasquez S.L."/>
            <person name="Kruys A."/>
            <person name="Hutchinson M.I."/>
            <person name="Powell A.J."/>
            <person name="Barry K."/>
            <person name="Miller A.N."/>
            <person name="Grigoriev I.V."/>
            <person name="Debuchy R."/>
            <person name="Gladieux P."/>
            <person name="Hiltunen Thoren M."/>
            <person name="Johannesson H."/>
        </authorList>
    </citation>
    <scope>NUCLEOTIDE SEQUENCE</scope>
    <source>
        <strain evidence="6">CBS 359.72</strain>
    </source>
</reference>
<dbReference type="Pfam" id="PF07992">
    <property type="entry name" value="Pyr_redox_2"/>
    <property type="match status" value="1"/>
</dbReference>
<dbReference type="PRINTS" id="PR00469">
    <property type="entry name" value="PNDRDTASEII"/>
</dbReference>
<keyword evidence="3" id="KW-0560">Oxidoreductase</keyword>
<comment type="caution">
    <text evidence="6">The sequence shown here is derived from an EMBL/GenBank/DDBJ whole genome shotgun (WGS) entry which is preliminary data.</text>
</comment>
<feature type="domain" description="FAD/NAD(P)-binding" evidence="5">
    <location>
        <begin position="28"/>
        <end position="175"/>
    </location>
</feature>
<dbReference type="InterPro" id="IPR023753">
    <property type="entry name" value="FAD/NAD-binding_dom"/>
</dbReference>
<feature type="chain" id="PRO_5042847464" evidence="4">
    <location>
        <begin position="19"/>
        <end position="401"/>
    </location>
</feature>
<accession>A0AAN7HP00</accession>
<evidence type="ECO:0000256" key="2">
    <source>
        <dbReference type="ARBA" id="ARBA00022630"/>
    </source>
</evidence>
<protein>
    <submittedName>
        <fullName evidence="6">Thioredoxin reductase</fullName>
    </submittedName>
</protein>
<dbReference type="PANTHER" id="PTHR48105">
    <property type="entry name" value="THIOREDOXIN REDUCTASE 1-RELATED-RELATED"/>
    <property type="match status" value="1"/>
</dbReference>
<gene>
    <name evidence="6" type="ORF">C7999DRAFT_15354</name>
</gene>
<dbReference type="PRINTS" id="PR00368">
    <property type="entry name" value="FADPNR"/>
</dbReference>
<evidence type="ECO:0000313" key="6">
    <source>
        <dbReference type="EMBL" id="KAK4246544.1"/>
    </source>
</evidence>
<evidence type="ECO:0000256" key="3">
    <source>
        <dbReference type="ARBA" id="ARBA00023002"/>
    </source>
</evidence>
<evidence type="ECO:0000259" key="5">
    <source>
        <dbReference type="Pfam" id="PF07992"/>
    </source>
</evidence>
<dbReference type="AlphaFoldDB" id="A0AAN7HP00"/>
<feature type="signal peptide" evidence="4">
    <location>
        <begin position="1"/>
        <end position="18"/>
    </location>
</feature>